<proteinExistence type="predicted"/>
<dbReference type="AlphaFoldDB" id="A0A2T2Y9J7"/>
<protein>
    <submittedName>
        <fullName evidence="1">Uncharacterized protein</fullName>
    </submittedName>
</protein>
<sequence length="136" mass="15490">MQNVRNANSADISVKVDNSNIEADTLKVVRELNGPIKINNDKNAAVIRINEKELIESGFNLTHEDVRKFVKGNLPHVKMNDQFHALMKKLEKDQNICYQRPQNPLKPNGSKMKLYSDIIYQALIDNYPKPDSNEAA</sequence>
<keyword evidence="2" id="KW-1185">Reference proteome</keyword>
<accession>A0A2T2Y9J7</accession>
<gene>
    <name evidence="1" type="ORF">AHMF7605_00830</name>
</gene>
<name>A0A2T2Y9J7_9BACT</name>
<dbReference type="EMBL" id="PYFT01000001">
    <property type="protein sequence ID" value="PSR52166.1"/>
    <property type="molecule type" value="Genomic_DNA"/>
</dbReference>
<dbReference type="Proteomes" id="UP000240357">
    <property type="component" value="Unassembled WGS sequence"/>
</dbReference>
<evidence type="ECO:0000313" key="1">
    <source>
        <dbReference type="EMBL" id="PSR52166.1"/>
    </source>
</evidence>
<comment type="caution">
    <text evidence="1">The sequence shown here is derived from an EMBL/GenBank/DDBJ whole genome shotgun (WGS) entry which is preliminary data.</text>
</comment>
<dbReference type="RefSeq" id="WP_106925526.1">
    <property type="nucleotide sequence ID" value="NZ_PYFT01000001.1"/>
</dbReference>
<evidence type="ECO:0000313" key="2">
    <source>
        <dbReference type="Proteomes" id="UP000240357"/>
    </source>
</evidence>
<organism evidence="1 2">
    <name type="scientific">Adhaeribacter arboris</name>
    <dbReference type="NCBI Taxonomy" id="2072846"/>
    <lineage>
        <taxon>Bacteria</taxon>
        <taxon>Pseudomonadati</taxon>
        <taxon>Bacteroidota</taxon>
        <taxon>Cytophagia</taxon>
        <taxon>Cytophagales</taxon>
        <taxon>Hymenobacteraceae</taxon>
        <taxon>Adhaeribacter</taxon>
    </lineage>
</organism>
<reference evidence="1 2" key="1">
    <citation type="submission" date="2018-03" db="EMBL/GenBank/DDBJ databases">
        <title>Adhaeribacter sp. HMF7605 Genome sequencing and assembly.</title>
        <authorList>
            <person name="Kang H."/>
            <person name="Kang J."/>
            <person name="Cha I."/>
            <person name="Kim H."/>
            <person name="Joh K."/>
        </authorList>
    </citation>
    <scope>NUCLEOTIDE SEQUENCE [LARGE SCALE GENOMIC DNA]</scope>
    <source>
        <strain evidence="1 2">HMF7605</strain>
    </source>
</reference>